<reference evidence="6" key="1">
    <citation type="submission" date="2017-01" db="EMBL/GenBank/DDBJ databases">
        <authorList>
            <person name="Varghese N."/>
            <person name="Submissions S."/>
        </authorList>
    </citation>
    <scope>NUCLEOTIDE SEQUENCE [LARGE SCALE GENOMIC DNA]</scope>
    <source>
        <strain evidence="6">DSM 16176</strain>
    </source>
</reference>
<dbReference type="InterPro" id="IPR002347">
    <property type="entry name" value="SDR_fam"/>
</dbReference>
<evidence type="ECO:0000313" key="6">
    <source>
        <dbReference type="Proteomes" id="UP000186156"/>
    </source>
</evidence>
<dbReference type="InterPro" id="IPR020904">
    <property type="entry name" value="Sc_DH/Rdtase_CS"/>
</dbReference>
<dbReference type="InterPro" id="IPR036291">
    <property type="entry name" value="NAD(P)-bd_dom_sf"/>
</dbReference>
<dbReference type="OrthoDB" id="125587at2"/>
<keyword evidence="2" id="KW-0560">Oxidoreductase</keyword>
<dbReference type="PROSITE" id="PS00061">
    <property type="entry name" value="ADH_SHORT"/>
    <property type="match status" value="1"/>
</dbReference>
<dbReference type="AlphaFoldDB" id="A0A1N7MU20"/>
<dbReference type="SMART" id="SM00822">
    <property type="entry name" value="PKS_KR"/>
    <property type="match status" value="1"/>
</dbReference>
<dbReference type="STRING" id="252246.SAMN05421799_106124"/>
<evidence type="ECO:0000256" key="1">
    <source>
        <dbReference type="ARBA" id="ARBA00006484"/>
    </source>
</evidence>
<protein>
    <submittedName>
        <fullName evidence="5">NAD(P)-dependent dehydrogenase, short-chain alcohol dehydrogenase family</fullName>
    </submittedName>
</protein>
<dbReference type="Proteomes" id="UP000186156">
    <property type="component" value="Unassembled WGS sequence"/>
</dbReference>
<accession>A0A1N7MU20</accession>
<dbReference type="GO" id="GO:0016491">
    <property type="term" value="F:oxidoreductase activity"/>
    <property type="evidence" value="ECO:0007669"/>
    <property type="project" value="UniProtKB-KW"/>
</dbReference>
<dbReference type="PANTHER" id="PTHR43658:SF8">
    <property type="entry name" value="17-BETA-HYDROXYSTEROID DEHYDROGENASE 14-RELATED"/>
    <property type="match status" value="1"/>
</dbReference>
<dbReference type="FunFam" id="3.40.50.720:FF:000215">
    <property type="entry name" value="3-hydroxyacyl-CoA dehydrogenase type-2"/>
    <property type="match status" value="1"/>
</dbReference>
<proteinExistence type="inferred from homology"/>
<dbReference type="Gene3D" id="3.40.50.720">
    <property type="entry name" value="NAD(P)-binding Rossmann-like Domain"/>
    <property type="match status" value="1"/>
</dbReference>
<dbReference type="PRINTS" id="PR00080">
    <property type="entry name" value="SDRFAMILY"/>
</dbReference>
<dbReference type="SUPFAM" id="SSF51735">
    <property type="entry name" value="NAD(P)-binding Rossmann-fold domains"/>
    <property type="match status" value="1"/>
</dbReference>
<comment type="similarity">
    <text evidence="1 3">Belongs to the short-chain dehydrogenases/reductases (SDR) family.</text>
</comment>
<evidence type="ECO:0000256" key="2">
    <source>
        <dbReference type="ARBA" id="ARBA00023002"/>
    </source>
</evidence>
<organism evidence="5 6">
    <name type="scientific">Alicyclobacillus vulcanalis</name>
    <dbReference type="NCBI Taxonomy" id="252246"/>
    <lineage>
        <taxon>Bacteria</taxon>
        <taxon>Bacillati</taxon>
        <taxon>Bacillota</taxon>
        <taxon>Bacilli</taxon>
        <taxon>Bacillales</taxon>
        <taxon>Alicyclobacillaceae</taxon>
        <taxon>Alicyclobacillus</taxon>
    </lineage>
</organism>
<keyword evidence="6" id="KW-1185">Reference proteome</keyword>
<evidence type="ECO:0000256" key="3">
    <source>
        <dbReference type="RuleBase" id="RU000363"/>
    </source>
</evidence>
<dbReference type="PANTHER" id="PTHR43658">
    <property type="entry name" value="SHORT-CHAIN DEHYDROGENASE/REDUCTASE"/>
    <property type="match status" value="1"/>
</dbReference>
<gene>
    <name evidence="5" type="ORF">SAMN05421799_106124</name>
</gene>
<evidence type="ECO:0000313" key="5">
    <source>
        <dbReference type="EMBL" id="SIS89644.1"/>
    </source>
</evidence>
<evidence type="ECO:0000259" key="4">
    <source>
        <dbReference type="SMART" id="SM00822"/>
    </source>
</evidence>
<dbReference type="CDD" id="cd05371">
    <property type="entry name" value="HSD10-like_SDR_c"/>
    <property type="match status" value="1"/>
</dbReference>
<dbReference type="RefSeq" id="WP_076347055.1">
    <property type="nucleotide sequence ID" value="NZ_FTOO01000006.1"/>
</dbReference>
<sequence>MKFEGSTFIVTGGGSGLGEATARAFAEAGAQVILFDIQEERGERVAQEIGGRFFRVDVTREDDVRQAVDEASRHGVLRGVVNCAGIAPAEKVLSKRGVHSLETFTRVIQVNLVGTFNVMRLVAARVAEAPPLEDGERGVIINTASIAAYEGQIGQAAYSASKGGVVGLTLPAARELAAYGIRVVAIAPGIFETPLLMALPEAARQSLGQQVPFPQRLGRPSEYAQLARHIVENPMLNGEVIRLDGALRMQPR</sequence>
<dbReference type="EMBL" id="FTOO01000006">
    <property type="protein sequence ID" value="SIS89644.1"/>
    <property type="molecule type" value="Genomic_DNA"/>
</dbReference>
<name>A0A1N7MU20_9BACL</name>
<dbReference type="Pfam" id="PF00106">
    <property type="entry name" value="adh_short"/>
    <property type="match status" value="1"/>
</dbReference>
<feature type="domain" description="Ketoreductase" evidence="4">
    <location>
        <begin position="6"/>
        <end position="189"/>
    </location>
</feature>
<dbReference type="PRINTS" id="PR00081">
    <property type="entry name" value="GDHRDH"/>
</dbReference>
<dbReference type="InterPro" id="IPR057326">
    <property type="entry name" value="KR_dom"/>
</dbReference>